<accession>A0ABU3QIQ5</accession>
<dbReference type="InterPro" id="IPR027417">
    <property type="entry name" value="P-loop_NTPase"/>
</dbReference>
<feature type="transmembrane region" description="Helical" evidence="1">
    <location>
        <begin position="510"/>
        <end position="531"/>
    </location>
</feature>
<dbReference type="InterPro" id="IPR007111">
    <property type="entry name" value="NACHT_NTPase"/>
</dbReference>
<feature type="transmembrane region" description="Helical" evidence="1">
    <location>
        <begin position="596"/>
        <end position="618"/>
    </location>
</feature>
<feature type="transmembrane region" description="Helical" evidence="1">
    <location>
        <begin position="34"/>
        <end position="52"/>
    </location>
</feature>
<feature type="transmembrane region" description="Helical" evidence="1">
    <location>
        <begin position="766"/>
        <end position="789"/>
    </location>
</feature>
<feature type="transmembrane region" description="Helical" evidence="1">
    <location>
        <begin position="645"/>
        <end position="666"/>
    </location>
</feature>
<evidence type="ECO:0000259" key="2">
    <source>
        <dbReference type="Pfam" id="PF05729"/>
    </source>
</evidence>
<gene>
    <name evidence="3" type="ORF">RND61_11320</name>
</gene>
<protein>
    <submittedName>
        <fullName evidence="3">NACHT domain-containing protein</fullName>
    </submittedName>
</protein>
<dbReference type="SUPFAM" id="SSF52540">
    <property type="entry name" value="P-loop containing nucleoside triphosphate hydrolases"/>
    <property type="match status" value="1"/>
</dbReference>
<feature type="transmembrane region" description="Helical" evidence="1">
    <location>
        <begin position="687"/>
        <end position="710"/>
    </location>
</feature>
<feature type="transmembrane region" description="Helical" evidence="1">
    <location>
        <begin position="434"/>
        <end position="457"/>
    </location>
</feature>
<evidence type="ECO:0000313" key="4">
    <source>
        <dbReference type="Proteomes" id="UP001250181"/>
    </source>
</evidence>
<keyword evidence="4" id="KW-1185">Reference proteome</keyword>
<dbReference type="Proteomes" id="UP001250181">
    <property type="component" value="Unassembled WGS sequence"/>
</dbReference>
<dbReference type="EMBL" id="JAWCTQ010000011">
    <property type="protein sequence ID" value="MDT9682653.1"/>
    <property type="molecule type" value="Genomic_DNA"/>
</dbReference>
<feature type="domain" description="NACHT" evidence="2">
    <location>
        <begin position="141"/>
        <end position="266"/>
    </location>
</feature>
<dbReference type="RefSeq" id="WP_315877734.1">
    <property type="nucleotide sequence ID" value="NZ_JAWCTQ010000011.1"/>
</dbReference>
<dbReference type="Pfam" id="PF05729">
    <property type="entry name" value="NACHT"/>
    <property type="match status" value="1"/>
</dbReference>
<feature type="transmembrane region" description="Helical" evidence="1">
    <location>
        <begin position="7"/>
        <end position="28"/>
    </location>
</feature>
<dbReference type="Gene3D" id="3.40.50.300">
    <property type="entry name" value="P-loop containing nucleotide triphosphate hydrolases"/>
    <property type="match status" value="1"/>
</dbReference>
<feature type="transmembrane region" description="Helical" evidence="1">
    <location>
        <begin position="463"/>
        <end position="489"/>
    </location>
</feature>
<evidence type="ECO:0000256" key="1">
    <source>
        <dbReference type="SAM" id="Phobius"/>
    </source>
</evidence>
<name>A0ABU3QIQ5_9ACTN</name>
<keyword evidence="1" id="KW-0812">Transmembrane</keyword>
<organism evidence="3 4">
    <name type="scientific">Streptomyces tamarix</name>
    <dbReference type="NCBI Taxonomy" id="3078565"/>
    <lineage>
        <taxon>Bacteria</taxon>
        <taxon>Bacillati</taxon>
        <taxon>Actinomycetota</taxon>
        <taxon>Actinomycetes</taxon>
        <taxon>Kitasatosporales</taxon>
        <taxon>Streptomycetaceae</taxon>
        <taxon>Streptomyces</taxon>
    </lineage>
</organism>
<feature type="transmembrane region" description="Helical" evidence="1">
    <location>
        <begin position="722"/>
        <end position="745"/>
    </location>
</feature>
<sequence>MKVDRRWWPWLVGATGVAVFSVLVAVLVRAGGETAVAALSVLISATAGVLGWSRHRARPVAPASQAELDQAAEALAAMVRRQWTEEEAARGLLDPHPLAVRWRSDQTETGDHLRLVGRAVSGRSDDVPGFAAAFRALPRHRLILLGEPGAGKTTLAVLLVRELLRDAPPGEPVPVLLDLAPWNPRKESLGDWMARRIHEDYPALRNYETYGRDAARKLVSEGRVLPVLDGFDELPAELRPRALAAVNRAVAVHEPLVLASRTAEYRAAVEAGDVVTAAAAVVALPVKAEDVVAYLQSVVAPRRAAAWRPVTEEITRNPDGPLARALSLPLNVWLARTVYSAPDSDPAELLRHSDAESVRRHLLDSLVPAVFAGEPAPADPSGTHVRRTAANRWRADDAELSLGFLARHLQRQGTDDIAWWELHRALPPNPVGPLSGPVAGAAVGLGAGCMAGDYFHWALPPLSRLLCFLVVTLATAVASATVLWLAFVGRGAGRADRHGRGPLAEVARRTGIWCAVLLPLAPAVGAVIEYWARTAASTGIHYEVGVAAHTWLRAALWWLAAMSALTVGVLGCALVRRRMPPRPGRRWGRRVPLGKIAAFTVLFWVGAETASQLCFLSTRQETGRPLLDLALLDPGADLRFANQRAVFRAALFLLIAGIMAFLGLGGSTDRPSRLSFRAPVSSLLRPLPACVGGGLASGVALVVVLGLAVAPWAAGVPLWARLAASGLMGAFFGVLFGLGLAVLRWARLPTDLEQETPQSTLRGEHVVANAVLVFAMVPPLLKWAVTAWWDLATSPHLWLQAFGAWLQTLEANLAVGLAAGLLALSNSAYFRYREAGLRLSRISRLPRRPLAFLEDARLLHVLRQVGPVYQFVHADFRERIATVDSRSGGGAELETAPS</sequence>
<comment type="caution">
    <text evidence="3">The sequence shown here is derived from an EMBL/GenBank/DDBJ whole genome shotgun (WGS) entry which is preliminary data.</text>
</comment>
<feature type="transmembrane region" description="Helical" evidence="1">
    <location>
        <begin position="809"/>
        <end position="832"/>
    </location>
</feature>
<feature type="transmembrane region" description="Helical" evidence="1">
    <location>
        <begin position="551"/>
        <end position="575"/>
    </location>
</feature>
<evidence type="ECO:0000313" key="3">
    <source>
        <dbReference type="EMBL" id="MDT9682653.1"/>
    </source>
</evidence>
<reference evidence="3 4" key="1">
    <citation type="submission" date="2023-09" db="EMBL/GenBank/DDBJ databases">
        <title>Streptomyces sp. nov.: A antagonism against Alternaria gaisen Producing Streptochlin, Isolated from Tamarix root soil.</title>
        <authorList>
            <person name="Chen Y."/>
        </authorList>
    </citation>
    <scope>NUCLEOTIDE SEQUENCE [LARGE SCALE GENOMIC DNA]</scope>
    <source>
        <strain evidence="3 4">TRM76323</strain>
    </source>
</reference>
<keyword evidence="1" id="KW-1133">Transmembrane helix</keyword>
<proteinExistence type="predicted"/>
<keyword evidence="1" id="KW-0472">Membrane</keyword>